<gene>
    <name evidence="1" type="ORF">SCOCK_200015</name>
</gene>
<sequence length="94" mass="10023">MPFFDESGRPYVERLEAAESAARLVSEQPATGEAVEQLLAQVRAIAATRAAHMPEAIPAEEYRSLWAAESHFLATARTELGLPPMSQGAGAGLT</sequence>
<organism evidence="1 2">
    <name type="scientific">Actinacidiphila cocklensis</name>
    <dbReference type="NCBI Taxonomy" id="887465"/>
    <lineage>
        <taxon>Bacteria</taxon>
        <taxon>Bacillati</taxon>
        <taxon>Actinomycetota</taxon>
        <taxon>Actinomycetes</taxon>
        <taxon>Kitasatosporales</taxon>
        <taxon>Streptomycetaceae</taxon>
        <taxon>Actinacidiphila</taxon>
    </lineage>
</organism>
<name>A0A9W4DNI0_9ACTN</name>
<proteinExistence type="predicted"/>
<dbReference type="AlphaFoldDB" id="A0A9W4DNI0"/>
<dbReference type="EMBL" id="CAJSLV010000049">
    <property type="protein sequence ID" value="CAG6393403.1"/>
    <property type="molecule type" value="Genomic_DNA"/>
</dbReference>
<reference evidence="1" key="1">
    <citation type="submission" date="2021-05" db="EMBL/GenBank/DDBJ databases">
        <authorList>
            <person name="Arsene-Ploetze F."/>
        </authorList>
    </citation>
    <scope>NUCLEOTIDE SEQUENCE</scope>
    <source>
        <strain evidence="1">DSM 42138</strain>
    </source>
</reference>
<comment type="caution">
    <text evidence="1">The sequence shown here is derived from an EMBL/GenBank/DDBJ whole genome shotgun (WGS) entry which is preliminary data.</text>
</comment>
<keyword evidence="2" id="KW-1185">Reference proteome</keyword>
<evidence type="ECO:0000313" key="2">
    <source>
        <dbReference type="Proteomes" id="UP001152519"/>
    </source>
</evidence>
<evidence type="ECO:0000313" key="1">
    <source>
        <dbReference type="EMBL" id="CAG6393403.1"/>
    </source>
</evidence>
<dbReference type="Proteomes" id="UP001152519">
    <property type="component" value="Unassembled WGS sequence"/>
</dbReference>
<accession>A0A9W4DNI0</accession>
<protein>
    <submittedName>
        <fullName evidence="1">Uncharacterized protein</fullName>
    </submittedName>
</protein>